<comment type="caution">
    <text evidence="1">The sequence shown here is derived from an EMBL/GenBank/DDBJ whole genome shotgun (WGS) entry which is preliminary data.</text>
</comment>
<gene>
    <name evidence="1" type="ORF">HJG59_007915</name>
</gene>
<keyword evidence="2" id="KW-1185">Reference proteome</keyword>
<evidence type="ECO:0000313" key="1">
    <source>
        <dbReference type="EMBL" id="KAF6500883.1"/>
    </source>
</evidence>
<sequence>MDFHFIFAKTTHTLNTYVEVAPADLDHVKAVRPRRYILEGPRLLHFHTSVSLGGILLGRALKLLPVTEQTPGSLKELRDLVLCLDPTKEMESISRAGCYVKNGCVVECVWKPGPLQSLLSHKALLCIKSSV</sequence>
<dbReference type="AlphaFoldDB" id="A0A7J8JVN8"/>
<reference evidence="1 2" key="1">
    <citation type="journal article" date="2020" name="Nature">
        <title>Six reference-quality genomes reveal evolution of bat adaptations.</title>
        <authorList>
            <person name="Jebb D."/>
            <person name="Huang Z."/>
            <person name="Pippel M."/>
            <person name="Hughes G.M."/>
            <person name="Lavrichenko K."/>
            <person name="Devanna P."/>
            <person name="Winkler S."/>
            <person name="Jermiin L.S."/>
            <person name="Skirmuntt E.C."/>
            <person name="Katzourakis A."/>
            <person name="Burkitt-Gray L."/>
            <person name="Ray D.A."/>
            <person name="Sullivan K.A.M."/>
            <person name="Roscito J.G."/>
            <person name="Kirilenko B.M."/>
            <person name="Davalos L.M."/>
            <person name="Corthals A.P."/>
            <person name="Power M.L."/>
            <person name="Jones G."/>
            <person name="Ransome R.D."/>
            <person name="Dechmann D.K.N."/>
            <person name="Locatelli A.G."/>
            <person name="Puechmaille S.J."/>
            <person name="Fedrigo O."/>
            <person name="Jarvis E.D."/>
            <person name="Hiller M."/>
            <person name="Vernes S.C."/>
            <person name="Myers E.W."/>
            <person name="Teeling E.C."/>
        </authorList>
    </citation>
    <scope>NUCLEOTIDE SEQUENCE [LARGE SCALE GENOMIC DNA]</scope>
    <source>
        <strain evidence="1">MMolMol1</strain>
        <tissue evidence="1">Muscle</tissue>
    </source>
</reference>
<dbReference type="EMBL" id="JACASF010000001">
    <property type="protein sequence ID" value="KAF6500883.1"/>
    <property type="molecule type" value="Genomic_DNA"/>
</dbReference>
<proteinExistence type="predicted"/>
<dbReference type="InParanoid" id="A0A7J8JVN8"/>
<name>A0A7J8JVN8_MOLMO</name>
<evidence type="ECO:0000313" key="2">
    <source>
        <dbReference type="Proteomes" id="UP000550707"/>
    </source>
</evidence>
<accession>A0A7J8JVN8</accession>
<organism evidence="1 2">
    <name type="scientific">Molossus molossus</name>
    <name type="common">Pallas' mastiff bat</name>
    <name type="synonym">Vespertilio molossus</name>
    <dbReference type="NCBI Taxonomy" id="27622"/>
    <lineage>
        <taxon>Eukaryota</taxon>
        <taxon>Metazoa</taxon>
        <taxon>Chordata</taxon>
        <taxon>Craniata</taxon>
        <taxon>Vertebrata</taxon>
        <taxon>Euteleostomi</taxon>
        <taxon>Mammalia</taxon>
        <taxon>Eutheria</taxon>
        <taxon>Laurasiatheria</taxon>
        <taxon>Chiroptera</taxon>
        <taxon>Yangochiroptera</taxon>
        <taxon>Molossidae</taxon>
        <taxon>Molossus</taxon>
    </lineage>
</organism>
<dbReference type="Proteomes" id="UP000550707">
    <property type="component" value="Unassembled WGS sequence"/>
</dbReference>
<protein>
    <submittedName>
        <fullName evidence="1">Uncharacterized protein</fullName>
    </submittedName>
</protein>